<comment type="caution">
    <text evidence="3">The sequence shown here is derived from an EMBL/GenBank/DDBJ whole genome shotgun (WGS) entry which is preliminary data.</text>
</comment>
<protein>
    <recommendedName>
        <fullName evidence="2">BIG2 domain-containing protein</fullName>
    </recommendedName>
</protein>
<gene>
    <name evidence="3" type="ORF">CHS0354_000766</name>
</gene>
<dbReference type="SUPFAM" id="SSF49373">
    <property type="entry name" value="Invasin/intimin cell-adhesion fragments"/>
    <property type="match status" value="1"/>
</dbReference>
<dbReference type="InterPro" id="IPR008964">
    <property type="entry name" value="Invasin/intimin_cell_adhesion"/>
</dbReference>
<evidence type="ECO:0000313" key="3">
    <source>
        <dbReference type="EMBL" id="KAK3605099.1"/>
    </source>
</evidence>
<dbReference type="InterPro" id="IPR042229">
    <property type="entry name" value="Listeria/Bacterioides_rpt_sf"/>
</dbReference>
<comment type="subcellular location">
    <subcellularLocation>
        <location evidence="1">Cell envelope</location>
    </subcellularLocation>
</comment>
<evidence type="ECO:0000313" key="4">
    <source>
        <dbReference type="Proteomes" id="UP001195483"/>
    </source>
</evidence>
<name>A0AAE0W8K6_9BIVA</name>
<dbReference type="Gene3D" id="2.60.40.4270">
    <property type="entry name" value="Listeria-Bacteroides repeat domain"/>
    <property type="match status" value="2"/>
</dbReference>
<proteinExistence type="predicted"/>
<dbReference type="Pfam" id="PF02368">
    <property type="entry name" value="Big_2"/>
    <property type="match status" value="1"/>
</dbReference>
<dbReference type="EMBL" id="JAEAOA010000085">
    <property type="protein sequence ID" value="KAK3605099.1"/>
    <property type="molecule type" value="Genomic_DNA"/>
</dbReference>
<dbReference type="Proteomes" id="UP001195483">
    <property type="component" value="Unassembled WGS sequence"/>
</dbReference>
<accession>A0AAE0W8K6</accession>
<reference evidence="3" key="1">
    <citation type="journal article" date="2021" name="Genome Biol. Evol.">
        <title>A High-Quality Reference Genome for a Parasitic Bivalve with Doubly Uniparental Inheritance (Bivalvia: Unionida).</title>
        <authorList>
            <person name="Smith C.H."/>
        </authorList>
    </citation>
    <scope>NUCLEOTIDE SEQUENCE</scope>
    <source>
        <strain evidence="3">CHS0354</strain>
    </source>
</reference>
<dbReference type="InterPro" id="IPR003343">
    <property type="entry name" value="Big_2"/>
</dbReference>
<dbReference type="Gene3D" id="2.60.40.1080">
    <property type="match status" value="1"/>
</dbReference>
<dbReference type="SMART" id="SM00635">
    <property type="entry name" value="BID_2"/>
    <property type="match status" value="1"/>
</dbReference>
<keyword evidence="4" id="KW-1185">Reference proteome</keyword>
<dbReference type="AlphaFoldDB" id="A0AAE0W8K6"/>
<sequence length="443" mass="48158">MRKVVIKFSSMSQKSLAEIAGHIVATMSINTATFPSPNPSLDKITHLNGVFINAVESPEHPGKTGEIHNARKLLEGDLKQLGEYVNSVANGDEEILEKSGFPLSKVPRPHGPIPATDRAGVSVHSGIGFDIWAEVPNKDYYGVLFAFTEASNPDANPANWSSRYTPVPKITIKDGFVRGKEYKFAVAFVGTSETVNWFKLRTCISPAPVEYTVTFNSNGGSQVASKKVAAGNKVTQPEDPTFGEQNFAGWYSDEELTSLFYFDNVIINKNITLYAKWAVRTYTVTFNTGIGGLTINPVTVNRGDKVAEQKDPTGVYILVWYKDEARSEKFDFNTPITASLTLYATSTIAVTFITLNQTELLNTLIGTQTQLTATVSPENAFNKMLAWSSSNINVATVDVNGAITTHAAGTATITVSSTDGSNISASITIVPHFEIKDAEFKRC</sequence>
<evidence type="ECO:0000256" key="1">
    <source>
        <dbReference type="ARBA" id="ARBA00004196"/>
    </source>
</evidence>
<dbReference type="Pfam" id="PF09479">
    <property type="entry name" value="Flg_new"/>
    <property type="match status" value="2"/>
</dbReference>
<reference evidence="3" key="2">
    <citation type="journal article" date="2021" name="Genome Biol. Evol.">
        <title>Developing a high-quality reference genome for a parasitic bivalve with doubly uniparental inheritance (Bivalvia: Unionida).</title>
        <authorList>
            <person name="Smith C.H."/>
        </authorList>
    </citation>
    <scope>NUCLEOTIDE SEQUENCE</scope>
    <source>
        <strain evidence="3">CHS0354</strain>
        <tissue evidence="3">Mantle</tissue>
    </source>
</reference>
<evidence type="ECO:0000259" key="2">
    <source>
        <dbReference type="SMART" id="SM00635"/>
    </source>
</evidence>
<reference evidence="3" key="3">
    <citation type="submission" date="2023-05" db="EMBL/GenBank/DDBJ databases">
        <authorList>
            <person name="Smith C.H."/>
        </authorList>
    </citation>
    <scope>NUCLEOTIDE SEQUENCE</scope>
    <source>
        <strain evidence="3">CHS0354</strain>
        <tissue evidence="3">Mantle</tissue>
    </source>
</reference>
<organism evidence="3 4">
    <name type="scientific">Potamilus streckersoni</name>
    <dbReference type="NCBI Taxonomy" id="2493646"/>
    <lineage>
        <taxon>Eukaryota</taxon>
        <taxon>Metazoa</taxon>
        <taxon>Spiralia</taxon>
        <taxon>Lophotrochozoa</taxon>
        <taxon>Mollusca</taxon>
        <taxon>Bivalvia</taxon>
        <taxon>Autobranchia</taxon>
        <taxon>Heteroconchia</taxon>
        <taxon>Palaeoheterodonta</taxon>
        <taxon>Unionida</taxon>
        <taxon>Unionoidea</taxon>
        <taxon>Unionidae</taxon>
        <taxon>Ambleminae</taxon>
        <taxon>Lampsilini</taxon>
        <taxon>Potamilus</taxon>
    </lineage>
</organism>
<dbReference type="InterPro" id="IPR013378">
    <property type="entry name" value="InlB-like_B-rpt"/>
</dbReference>
<feature type="domain" description="BIG2" evidence="2">
    <location>
        <begin position="349"/>
        <end position="427"/>
    </location>
</feature>